<evidence type="ECO:0000259" key="12">
    <source>
        <dbReference type="SMART" id="SM00485"/>
    </source>
</evidence>
<dbReference type="SMART" id="SM00279">
    <property type="entry name" value="HhH2"/>
    <property type="match status" value="1"/>
</dbReference>
<evidence type="ECO:0000256" key="2">
    <source>
        <dbReference type="ARBA" id="ARBA00004123"/>
    </source>
</evidence>
<dbReference type="InterPro" id="IPR029060">
    <property type="entry name" value="PIN-like_dom_sf"/>
</dbReference>
<dbReference type="GO" id="GO:0046872">
    <property type="term" value="F:metal ion binding"/>
    <property type="evidence" value="ECO:0007669"/>
    <property type="project" value="UniProtKB-KW"/>
</dbReference>
<comment type="subcellular location">
    <subcellularLocation>
        <location evidence="2">Nucleus</location>
    </subcellularLocation>
</comment>
<keyword evidence="8" id="KW-0460">Magnesium</keyword>
<dbReference type="InterPro" id="IPR006085">
    <property type="entry name" value="XPG_DNA_repair_N"/>
</dbReference>
<evidence type="ECO:0000256" key="7">
    <source>
        <dbReference type="ARBA" id="ARBA00022801"/>
    </source>
</evidence>
<dbReference type="GO" id="GO:0004519">
    <property type="term" value="F:endonuclease activity"/>
    <property type="evidence" value="ECO:0007669"/>
    <property type="project" value="UniProtKB-KW"/>
</dbReference>
<dbReference type="Pfam" id="PF00752">
    <property type="entry name" value="XPG_N"/>
    <property type="match status" value="1"/>
</dbReference>
<dbReference type="GO" id="GO:0005634">
    <property type="term" value="C:nucleus"/>
    <property type="evidence" value="ECO:0007669"/>
    <property type="project" value="UniProtKB-SubCell"/>
</dbReference>
<dbReference type="GO" id="GO:0016788">
    <property type="term" value="F:hydrolase activity, acting on ester bonds"/>
    <property type="evidence" value="ECO:0007669"/>
    <property type="project" value="InterPro"/>
</dbReference>
<dbReference type="PROSITE" id="PS00842">
    <property type="entry name" value="XPG_2"/>
    <property type="match status" value="1"/>
</dbReference>
<dbReference type="SMART" id="SM00484">
    <property type="entry name" value="XPGI"/>
    <property type="match status" value="1"/>
</dbReference>
<keyword evidence="9" id="KW-0234">DNA repair</keyword>
<dbReference type="EMBL" id="GG666590">
    <property type="protein sequence ID" value="EEN51630.1"/>
    <property type="molecule type" value="Genomic_DNA"/>
</dbReference>
<dbReference type="FunFam" id="3.40.50.1010:FF:000002">
    <property type="entry name" value="Exonuclease 1, putative"/>
    <property type="match status" value="1"/>
</dbReference>
<evidence type="ECO:0000259" key="11">
    <source>
        <dbReference type="SMART" id="SM00484"/>
    </source>
</evidence>
<keyword evidence="4" id="KW-0479">Metal-binding</keyword>
<dbReference type="InterPro" id="IPR008918">
    <property type="entry name" value="HhH2"/>
</dbReference>
<dbReference type="InterPro" id="IPR006084">
    <property type="entry name" value="XPG/Rad2"/>
</dbReference>
<dbReference type="InterPro" id="IPR006086">
    <property type="entry name" value="XPG-I_dom"/>
</dbReference>
<dbReference type="Gene3D" id="1.10.150.20">
    <property type="entry name" value="5' to 3' exonuclease, C-terminal subdomain"/>
    <property type="match status" value="1"/>
</dbReference>
<keyword evidence="10" id="KW-0539">Nucleus</keyword>
<feature type="domain" description="XPG-I" evidence="11">
    <location>
        <begin position="139"/>
        <end position="206"/>
    </location>
</feature>
<dbReference type="GO" id="GO:0003677">
    <property type="term" value="F:DNA binding"/>
    <property type="evidence" value="ECO:0007669"/>
    <property type="project" value="InterPro"/>
</dbReference>
<dbReference type="InterPro" id="IPR019974">
    <property type="entry name" value="XPG_CS"/>
</dbReference>
<sequence>MGITGLLPELKKSTEPINIEDMTGTVVAIDASCWLHSGLIGCAKEVFLGRPVDSYIRYFMGRIEILLRNGVTPLVVFDGRNPLPAKAELTAKRKQDRQKARTFARFALMEKNTTRFDRNCQDGLEVKPEMVDNVIKALKDRGVDYLMAPYEADPQLAFMSMSGAADYVITEDSDLLVYGAKKVIYKWDGHDGQLILHHHLYRSYPDFPQFTFEKFQHMCIISGCDYLGSIESIGLKRAATFVKSVGDGDIFKTRLTKHLKTRAVTQTPQHPTTTT</sequence>
<evidence type="ECO:0000256" key="9">
    <source>
        <dbReference type="ARBA" id="ARBA00023204"/>
    </source>
</evidence>
<dbReference type="InterPro" id="IPR044752">
    <property type="entry name" value="PIN-like_EXO1"/>
</dbReference>
<protein>
    <submittedName>
        <fullName evidence="13">Uncharacterized protein</fullName>
    </submittedName>
</protein>
<dbReference type="GO" id="GO:0006281">
    <property type="term" value="P:DNA repair"/>
    <property type="evidence" value="ECO:0007669"/>
    <property type="project" value="UniProtKB-KW"/>
</dbReference>
<dbReference type="SUPFAM" id="SSF88723">
    <property type="entry name" value="PIN domain-like"/>
    <property type="match status" value="1"/>
</dbReference>
<evidence type="ECO:0000313" key="13">
    <source>
        <dbReference type="EMBL" id="EEN51630.1"/>
    </source>
</evidence>
<dbReference type="SMART" id="SM00485">
    <property type="entry name" value="XPGN"/>
    <property type="match status" value="1"/>
</dbReference>
<evidence type="ECO:0000256" key="4">
    <source>
        <dbReference type="ARBA" id="ARBA00022723"/>
    </source>
</evidence>
<dbReference type="AlphaFoldDB" id="C3Z734"/>
<dbReference type="Pfam" id="PF00867">
    <property type="entry name" value="XPG_I"/>
    <property type="match status" value="1"/>
</dbReference>
<comment type="cofactor">
    <cofactor evidence="1">
        <name>Mg(2+)</name>
        <dbReference type="ChEBI" id="CHEBI:18420"/>
    </cofactor>
</comment>
<dbReference type="STRING" id="7739.C3Z734"/>
<keyword evidence="6" id="KW-0227">DNA damage</keyword>
<dbReference type="SUPFAM" id="SSF47807">
    <property type="entry name" value="5' to 3' exonuclease, C-terminal subdomain"/>
    <property type="match status" value="1"/>
</dbReference>
<name>C3Z734_BRAFL</name>
<evidence type="ECO:0000256" key="6">
    <source>
        <dbReference type="ARBA" id="ARBA00022763"/>
    </source>
</evidence>
<feature type="domain" description="XPG N-terminal" evidence="12">
    <location>
        <begin position="1"/>
        <end position="100"/>
    </location>
</feature>
<evidence type="ECO:0000256" key="1">
    <source>
        <dbReference type="ARBA" id="ARBA00001946"/>
    </source>
</evidence>
<keyword evidence="5" id="KW-0255">Endonuclease</keyword>
<evidence type="ECO:0000256" key="8">
    <source>
        <dbReference type="ARBA" id="ARBA00022842"/>
    </source>
</evidence>
<evidence type="ECO:0000256" key="10">
    <source>
        <dbReference type="ARBA" id="ARBA00023242"/>
    </source>
</evidence>
<organism>
    <name type="scientific">Branchiostoma floridae</name>
    <name type="common">Florida lancelet</name>
    <name type="synonym">Amphioxus</name>
    <dbReference type="NCBI Taxonomy" id="7739"/>
    <lineage>
        <taxon>Eukaryota</taxon>
        <taxon>Metazoa</taxon>
        <taxon>Chordata</taxon>
        <taxon>Cephalochordata</taxon>
        <taxon>Leptocardii</taxon>
        <taxon>Amphioxiformes</taxon>
        <taxon>Branchiostomatidae</taxon>
        <taxon>Branchiostoma</taxon>
    </lineage>
</organism>
<dbReference type="PRINTS" id="PR00853">
    <property type="entry name" value="XPGRADSUPER"/>
</dbReference>
<proteinExistence type="predicted"/>
<reference evidence="13" key="1">
    <citation type="journal article" date="2008" name="Nature">
        <title>The amphioxus genome and the evolution of the chordate karyotype.</title>
        <authorList>
            <consortium name="US DOE Joint Genome Institute (JGI-PGF)"/>
            <person name="Putnam N.H."/>
            <person name="Butts T."/>
            <person name="Ferrier D.E.K."/>
            <person name="Furlong R.F."/>
            <person name="Hellsten U."/>
            <person name="Kawashima T."/>
            <person name="Robinson-Rechavi M."/>
            <person name="Shoguchi E."/>
            <person name="Terry A."/>
            <person name="Yu J.-K."/>
            <person name="Benito-Gutierrez E.L."/>
            <person name="Dubchak I."/>
            <person name="Garcia-Fernandez J."/>
            <person name="Gibson-Brown J.J."/>
            <person name="Grigoriev I.V."/>
            <person name="Horton A.C."/>
            <person name="de Jong P.J."/>
            <person name="Jurka J."/>
            <person name="Kapitonov V.V."/>
            <person name="Kohara Y."/>
            <person name="Kuroki Y."/>
            <person name="Lindquist E."/>
            <person name="Lucas S."/>
            <person name="Osoegawa K."/>
            <person name="Pennacchio L.A."/>
            <person name="Salamov A.A."/>
            <person name="Satou Y."/>
            <person name="Sauka-Spengler T."/>
            <person name="Schmutz J."/>
            <person name="Shin-I T."/>
            <person name="Toyoda A."/>
            <person name="Bronner-Fraser M."/>
            <person name="Fujiyama A."/>
            <person name="Holland L.Z."/>
            <person name="Holland P.W.H."/>
            <person name="Satoh N."/>
            <person name="Rokhsar D.S."/>
        </authorList>
    </citation>
    <scope>NUCLEOTIDE SEQUENCE [LARGE SCALE GENOMIC DNA]</scope>
    <source>
        <strain evidence="13">S238N-H82</strain>
        <tissue evidence="13">Testes</tissue>
    </source>
</reference>
<dbReference type="PANTHER" id="PTHR11081">
    <property type="entry name" value="FLAP ENDONUCLEASE FAMILY MEMBER"/>
    <property type="match status" value="1"/>
</dbReference>
<accession>C3Z734</accession>
<evidence type="ECO:0000256" key="3">
    <source>
        <dbReference type="ARBA" id="ARBA00022722"/>
    </source>
</evidence>
<evidence type="ECO:0000256" key="5">
    <source>
        <dbReference type="ARBA" id="ARBA00022759"/>
    </source>
</evidence>
<dbReference type="InterPro" id="IPR036279">
    <property type="entry name" value="5-3_exonuclease_C_sf"/>
</dbReference>
<dbReference type="eggNOG" id="KOG2518">
    <property type="taxonomic scope" value="Eukaryota"/>
</dbReference>
<gene>
    <name evidence="13" type="ORF">BRAFLDRAFT_64728</name>
</gene>
<keyword evidence="7" id="KW-0378">Hydrolase</keyword>
<dbReference type="Gene3D" id="3.40.50.1010">
    <property type="entry name" value="5'-nuclease"/>
    <property type="match status" value="1"/>
</dbReference>
<dbReference type="PANTHER" id="PTHR11081:SF65">
    <property type="entry name" value="DNA DAMAGE-INDUCIBLE PROTEIN DIN7-RELATED"/>
    <property type="match status" value="1"/>
</dbReference>
<keyword evidence="3" id="KW-0540">Nuclease</keyword>
<dbReference type="CDD" id="cd09857">
    <property type="entry name" value="PIN_EXO1"/>
    <property type="match status" value="1"/>
</dbReference>
<dbReference type="InParanoid" id="C3Z734"/>